<reference evidence="2" key="1">
    <citation type="submission" date="2016-11" db="EMBL/GenBank/DDBJ databases">
        <authorList>
            <person name="Varghese N."/>
            <person name="Submissions S."/>
        </authorList>
    </citation>
    <scope>NUCLEOTIDE SEQUENCE [LARGE SCALE GENOMIC DNA]</scope>
    <source>
        <strain evidence="2">CGMCC 1.2749</strain>
    </source>
</reference>
<dbReference type="Pfam" id="PF22264">
    <property type="entry name" value="DUF6952"/>
    <property type="match status" value="1"/>
</dbReference>
<dbReference type="STRING" id="178356.SAMN05216269_12115"/>
<name>A0A1M7PQI4_9FLAO</name>
<dbReference type="InterPro" id="IPR053810">
    <property type="entry name" value="DUF6952"/>
</dbReference>
<protein>
    <submittedName>
        <fullName evidence="1">Uncharacterized protein</fullName>
    </submittedName>
</protein>
<keyword evidence="2" id="KW-1185">Reference proteome</keyword>
<dbReference type="EMBL" id="FRCL01000021">
    <property type="protein sequence ID" value="SHN19675.1"/>
    <property type="molecule type" value="Genomic_DNA"/>
</dbReference>
<organism evidence="1 2">
    <name type="scientific">Flavobacterium xinjiangense</name>
    <dbReference type="NCBI Taxonomy" id="178356"/>
    <lineage>
        <taxon>Bacteria</taxon>
        <taxon>Pseudomonadati</taxon>
        <taxon>Bacteroidota</taxon>
        <taxon>Flavobacteriia</taxon>
        <taxon>Flavobacteriales</taxon>
        <taxon>Flavobacteriaceae</taxon>
        <taxon>Flavobacterium</taxon>
    </lineage>
</organism>
<gene>
    <name evidence="1" type="ORF">SAMN05216269_12115</name>
</gene>
<sequence length="94" mass="10671">MSKNLRSLNMKLPVIKHLTQFIEDNDQDYVIEAIEVLEAMTEISSLKDEELDVIGELISNMYGALEVNKLVKNGTDKKEALNTFMKRVLGSIDK</sequence>
<dbReference type="AlphaFoldDB" id="A0A1M7PQI4"/>
<evidence type="ECO:0000313" key="1">
    <source>
        <dbReference type="EMBL" id="SHN19675.1"/>
    </source>
</evidence>
<proteinExistence type="predicted"/>
<accession>A0A1M7PQI4</accession>
<evidence type="ECO:0000313" key="2">
    <source>
        <dbReference type="Proteomes" id="UP000184092"/>
    </source>
</evidence>
<dbReference type="Proteomes" id="UP000184092">
    <property type="component" value="Unassembled WGS sequence"/>
</dbReference>